<organism evidence="1 2">
    <name type="scientific">Dermacentor silvarum</name>
    <name type="common">Tick</name>
    <dbReference type="NCBI Taxonomy" id="543639"/>
    <lineage>
        <taxon>Eukaryota</taxon>
        <taxon>Metazoa</taxon>
        <taxon>Ecdysozoa</taxon>
        <taxon>Arthropoda</taxon>
        <taxon>Chelicerata</taxon>
        <taxon>Arachnida</taxon>
        <taxon>Acari</taxon>
        <taxon>Parasitiformes</taxon>
        <taxon>Ixodida</taxon>
        <taxon>Ixodoidea</taxon>
        <taxon>Ixodidae</taxon>
        <taxon>Rhipicephalinae</taxon>
        <taxon>Dermacentor</taxon>
    </lineage>
</organism>
<protein>
    <submittedName>
        <fullName evidence="1">Uncharacterized protein</fullName>
    </submittedName>
</protein>
<name>A0ACB8E0N1_DERSI</name>
<comment type="caution">
    <text evidence="1">The sequence shown here is derived from an EMBL/GenBank/DDBJ whole genome shotgun (WGS) entry which is preliminary data.</text>
</comment>
<dbReference type="Proteomes" id="UP000821865">
    <property type="component" value="Chromosome 1"/>
</dbReference>
<evidence type="ECO:0000313" key="2">
    <source>
        <dbReference type="Proteomes" id="UP000821865"/>
    </source>
</evidence>
<reference evidence="1" key="1">
    <citation type="submission" date="2020-05" db="EMBL/GenBank/DDBJ databases">
        <title>Large-scale comparative analyses of tick genomes elucidate their genetic diversity and vector capacities.</title>
        <authorList>
            <person name="Jia N."/>
            <person name="Wang J."/>
            <person name="Shi W."/>
            <person name="Du L."/>
            <person name="Sun Y."/>
            <person name="Zhan W."/>
            <person name="Jiang J."/>
            <person name="Wang Q."/>
            <person name="Zhang B."/>
            <person name="Ji P."/>
            <person name="Sakyi L.B."/>
            <person name="Cui X."/>
            <person name="Yuan T."/>
            <person name="Jiang B."/>
            <person name="Yang W."/>
            <person name="Lam T.T.-Y."/>
            <person name="Chang Q."/>
            <person name="Ding S."/>
            <person name="Wang X."/>
            <person name="Zhu J."/>
            <person name="Ruan X."/>
            <person name="Zhao L."/>
            <person name="Wei J."/>
            <person name="Que T."/>
            <person name="Du C."/>
            <person name="Cheng J."/>
            <person name="Dai P."/>
            <person name="Han X."/>
            <person name="Huang E."/>
            <person name="Gao Y."/>
            <person name="Liu J."/>
            <person name="Shao H."/>
            <person name="Ye R."/>
            <person name="Li L."/>
            <person name="Wei W."/>
            <person name="Wang X."/>
            <person name="Wang C."/>
            <person name="Yang T."/>
            <person name="Huo Q."/>
            <person name="Li W."/>
            <person name="Guo W."/>
            <person name="Chen H."/>
            <person name="Zhou L."/>
            <person name="Ni X."/>
            <person name="Tian J."/>
            <person name="Zhou Y."/>
            <person name="Sheng Y."/>
            <person name="Liu T."/>
            <person name="Pan Y."/>
            <person name="Xia L."/>
            <person name="Li J."/>
            <person name="Zhao F."/>
            <person name="Cao W."/>
        </authorList>
    </citation>
    <scope>NUCLEOTIDE SEQUENCE</scope>
    <source>
        <strain evidence="1">Dsil-2018</strain>
    </source>
</reference>
<keyword evidence="2" id="KW-1185">Reference proteome</keyword>
<dbReference type="EMBL" id="CM023470">
    <property type="protein sequence ID" value="KAH7980295.1"/>
    <property type="molecule type" value="Genomic_DNA"/>
</dbReference>
<evidence type="ECO:0000313" key="1">
    <source>
        <dbReference type="EMBL" id="KAH7980295.1"/>
    </source>
</evidence>
<sequence>MPTDQLAQICPRHLREFHRVALEPHLLEGQEKSRMQSQNWDQPAQWFDKTNSARARNATPQHDGKQEDMKLWKDQIYLCYQQNNDTGQGDLPAAMTSRLAEAPDRQAAAVVNRPLFVPEHMAAPGPLEAVEVRTPSEAAKPAAVKVNENSEPEQEISGTTSSNITSRTTGKSSYGTPAQSIPSYSSFKSREPRLKRLHDPQLRRSRTDAVVYFLLLLAALFCLLAVVDLFAGKDTSSGFEVTTKKNVSTAITTRKYASVLQHSHRGVSPCHDFYSSACFKPTSRVATDVAVVRRLEKTLLQQHDSPLRPLWEECVNASSRPDAWAQFRQLLTTVSLEGWPFSRTAPARPPAAVWEAAALLLRLLGLPAFASLSIRDHPNHQGKFIVALEPPQLLINASAAAHNWSVLWHTRAAGSVLSAFGLDESGAASDVTALERRLAVLAEPPPTETSGLVDNMAVLFRFRHFVAQALNRLVHVSDSTELWLRHPSFVQGLLRLLDESSPQIPLNYLGFRLLVRVAPFLPAAPGGVGSLLALHLAHGRPLELDTAHACLRLTAQAQPHLALLAVYKGGRELYDRLHRLDFAGRLRAAVEARLQQSTGLLDAATRTQALRRLRRLHVRAFFPSWVRAPPSEQPLSSHGLAAFVEASSRMTALRQGVRPEARWMGSPLDGHCSRGSRSLYVPASLAEPSLARLSARASACLMRALLLDTPPSLFQRCFPSAEVFIDAAALPVAWELFQATQWKTSRQQLGCRPLLHSFLSRPVPVA</sequence>
<proteinExistence type="predicted"/>
<accession>A0ACB8E0N1</accession>
<gene>
    <name evidence="1" type="ORF">HPB49_014476</name>
</gene>